<protein>
    <submittedName>
        <fullName evidence="1">Uncharacterized protein</fullName>
    </submittedName>
</protein>
<reference evidence="2" key="2">
    <citation type="submission" date="2015-01" db="EMBL/GenBank/DDBJ databases">
        <title>Evolutionary Origins and Diversification of the Mycorrhizal Mutualists.</title>
        <authorList>
            <consortium name="DOE Joint Genome Institute"/>
            <consortium name="Mycorrhizal Genomics Consortium"/>
            <person name="Kohler A."/>
            <person name="Kuo A."/>
            <person name="Nagy L.G."/>
            <person name="Floudas D."/>
            <person name="Copeland A."/>
            <person name="Barry K.W."/>
            <person name="Cichocki N."/>
            <person name="Veneault-Fourrey C."/>
            <person name="LaButti K."/>
            <person name="Lindquist E.A."/>
            <person name="Lipzen A."/>
            <person name="Lundell T."/>
            <person name="Morin E."/>
            <person name="Murat C."/>
            <person name="Riley R."/>
            <person name="Ohm R."/>
            <person name="Sun H."/>
            <person name="Tunlid A."/>
            <person name="Henrissat B."/>
            <person name="Grigoriev I.V."/>
            <person name="Hibbett D.S."/>
            <person name="Martin F."/>
        </authorList>
    </citation>
    <scope>NUCLEOTIDE SEQUENCE [LARGE SCALE GENOMIC DNA]</scope>
    <source>
        <strain evidence="2">Foug A</strain>
    </source>
</reference>
<reference evidence="1 2" key="1">
    <citation type="submission" date="2014-04" db="EMBL/GenBank/DDBJ databases">
        <authorList>
            <consortium name="DOE Joint Genome Institute"/>
            <person name="Kuo A."/>
            <person name="Kohler A."/>
            <person name="Nagy L.G."/>
            <person name="Floudas D."/>
            <person name="Copeland A."/>
            <person name="Barry K.W."/>
            <person name="Cichocki N."/>
            <person name="Veneault-Fourrey C."/>
            <person name="LaButti K."/>
            <person name="Lindquist E.A."/>
            <person name="Lipzen A."/>
            <person name="Lundell T."/>
            <person name="Morin E."/>
            <person name="Murat C."/>
            <person name="Sun H."/>
            <person name="Tunlid A."/>
            <person name="Henrissat B."/>
            <person name="Grigoriev I.V."/>
            <person name="Hibbett D.S."/>
            <person name="Martin F."/>
            <person name="Nordberg H.P."/>
            <person name="Cantor M.N."/>
            <person name="Hua S.X."/>
        </authorList>
    </citation>
    <scope>NUCLEOTIDE SEQUENCE [LARGE SCALE GENOMIC DNA]</scope>
    <source>
        <strain evidence="1 2">Foug A</strain>
    </source>
</reference>
<evidence type="ECO:0000313" key="1">
    <source>
        <dbReference type="EMBL" id="KIM69970.1"/>
    </source>
</evidence>
<dbReference type="HOGENOM" id="CLU_2086199_0_0_1"/>
<sequence length="117" mass="14001">MVRIRSIAIPRLSQGDTTDDCNVYFVQLHKYSCVPQSGNLRASYSKFHIDWRELTKAERFYWVVERWRHQPYEPDNLQRRIAHSMRSSQLILAIAGQHLLFFSEHMTTRRCLTTFQI</sequence>
<gene>
    <name evidence="1" type="ORF">SCLCIDRAFT_495203</name>
</gene>
<dbReference type="AlphaFoldDB" id="A0A0C3EB54"/>
<organism evidence="1 2">
    <name type="scientific">Scleroderma citrinum Foug A</name>
    <dbReference type="NCBI Taxonomy" id="1036808"/>
    <lineage>
        <taxon>Eukaryota</taxon>
        <taxon>Fungi</taxon>
        <taxon>Dikarya</taxon>
        <taxon>Basidiomycota</taxon>
        <taxon>Agaricomycotina</taxon>
        <taxon>Agaricomycetes</taxon>
        <taxon>Agaricomycetidae</taxon>
        <taxon>Boletales</taxon>
        <taxon>Sclerodermatineae</taxon>
        <taxon>Sclerodermataceae</taxon>
        <taxon>Scleroderma</taxon>
    </lineage>
</organism>
<dbReference type="EMBL" id="KN822005">
    <property type="protein sequence ID" value="KIM69970.1"/>
    <property type="molecule type" value="Genomic_DNA"/>
</dbReference>
<accession>A0A0C3EB54</accession>
<name>A0A0C3EB54_9AGAM</name>
<evidence type="ECO:0000313" key="2">
    <source>
        <dbReference type="Proteomes" id="UP000053989"/>
    </source>
</evidence>
<keyword evidence="2" id="KW-1185">Reference proteome</keyword>
<dbReference type="Proteomes" id="UP000053989">
    <property type="component" value="Unassembled WGS sequence"/>
</dbReference>
<proteinExistence type="predicted"/>
<dbReference type="InParanoid" id="A0A0C3EB54"/>